<keyword evidence="6" id="KW-0812">Transmembrane</keyword>
<dbReference type="Gene3D" id="2.60.40.2810">
    <property type="match status" value="2"/>
</dbReference>
<dbReference type="PROSITE" id="PS51127">
    <property type="entry name" value="BIG1"/>
    <property type="match status" value="1"/>
</dbReference>
<evidence type="ECO:0000313" key="10">
    <source>
        <dbReference type="Proteomes" id="UP000286268"/>
    </source>
</evidence>
<evidence type="ECO:0000256" key="1">
    <source>
        <dbReference type="ARBA" id="ARBA00010116"/>
    </source>
</evidence>
<feature type="domain" description="Gram-positive cocci surface proteins LPxTG" evidence="7">
    <location>
        <begin position="1943"/>
        <end position="1976"/>
    </location>
</feature>
<dbReference type="PANTHER" id="PTHR34720:SF9">
    <property type="entry name" value="BLR4714 PROTEIN"/>
    <property type="match status" value="1"/>
</dbReference>
<sequence length="1976" mass="210122">MTNEKTSVIIRVLDNDSDVEGDSLHIISSTSPLFGKAVVNLDGTITYTPNVGFHGTDAFTYTISDGNGGTATATVNVIVNALPVAWNSDKKVDFNTPLTSKVTAIDTDGDSLTFEKASDPAHGSLVVNNDGTWTYKPNKDFSGADSFTVKVNDGHGGTAISTISVTVDTPPAVSNYDRKADFNKSVSDKIAAIDVNEDILTYSKESDPIHGTVVVNEDGTWTYTPNKDFSGADSFTVKVSDGHGGTSVSTISVTVDTPPAVGNYDKNVDFNKSLSDKVVATDVNGDSLTYSKESEPTHGSVIVNEDGTWTYTPNKDFSGTDSFKVLVNDGHGGTAISIVNLKVDSLPTVSSYGEKADFNKPASGKVIATDVDGDSLSYSKASDPTHGTVVVNEDGTWTYTPNKDFSGSDSFTVKVEDGHGGSATSLVMVNVNTPPMAVDDLKAINQDNSVVIDILGNDVDVDKDQLSVIAVSQPQHGKAVINEDGTITYTPNAGYTGTEDFTYTISDGHNGTSTAHITIRVNAIPVIPSFYKEVNVNSELRDKVIASDADIEDVLTFAKASNPSHGSVVVNPDGSYVYTPDTDYVGYDTFTIKVSDDHGGTAISTINIRINSIPTLTNYDEKADFNKAVSDKLIGVDKDGDSLTYSKISDPSHGLVVVNEDGTWTYTPNRDFSGVDSFTVKINDGHGGTAISTISVTVNTPPAVGNYDKNVDFNKSLSDKVVATDVNGDSLTYSKENDPSHGTVVVNNDGTWTYTPSKDFSGTDSFKVLVNDGRGGITVSTVTITVDTPPAVGNYDKRVDFNKSVSDKILASDVNGDTLTYSKESDPNHGSVVVNNDGTWIYTPNKDFSGTDSFKVLVSDGHGGTAISIVSLKVDSLPIVSNYGEKTEFNKPVSDKVIASDVDGDSLSYSKGSEPSNGTVIVNEDGSWTYTPKKDFSGTDSFTIKVSDDHGGTAISTINIRVNSIPTLTNYDEKGDFNKPVSDKLIGEDKDGDSLTYSKVSNPSNGTVIVNEDGTWTYTPNKDFSGTDSFTVKAADGHGGTAISTISVTVNTPPAAVNDEVKTNESTEVKINVLSNDTDLDKDSLSIISVTEPQHGKVVVNSDGTISYTPNAGYHGKESFTYTISDGHNGISTATVSIDVNATPVVGSYEEKTDYNKSVSDKVVASDADSDVLTYSKASDPSHGSVIVNRDGTWVYTPAKDFSGTDSFTVKVEDGKGVSTISTVKIIVDTPPVAINDSITTDEDTSVNIDILNNDKDVNNDALTVIAVTNPSHGKVAINSDGTVKYTPVTNYNGNDSFTYTISDGHGGIATATVNIIVNPINDAPTVPNYDKTTPYNKSISSRVQGTDVDGDTLQYTLKSQANNGYVTVSSNGTWTYTPNFNYAGSDSFTVEVSDGHGKTAISTINITVRDKADLVGTVRNISTGKVVPNTTIQLSDLAGRLIYTTTTDSQGNYAIKNVKLGIYDFRVSNSQYRTINDEFDVEPSSETNYTVRKDFQVSDALTYSLNLTASPNTILGDGISTSVLTTRVVDSNNNPVANVQVNFSADGGSFPNGAVAVTDKDGIARVLFKSANVSGTEPQKIHVSASVDDKAHNLQAFDQIIMTFEPGVIVGVVIDNDTNLPISNAVVEVSKDFDGDGIADFYSKVITGADGKYTIAIPRGNTDYKVEITKPVKVGNSYENVKFTQNSKVGEITGTKTEQYSSEETVAGVILSKQTDGKVAMLKDDSLFSIEVLNKADGSSAGNVRASFVNGVFEAEGLEKGKSYTIAINYTFPSGQKIAIGTATVNVNTDGQINLTSMLIDPYGTITDSITNGIIDGVKVQLYYADTERNRAAGRTPNTLVNLPKVPGFAPADNENPQIDDVNGKYAFMVFPEADYYLVATKDGYDTFVSETISVEKNIVKRDISMNQVKKPAVTTPIVSNPVVPTKEAPQPEKTATIIQELPKTGSVVDFNTLSILGLMMVASGVGITLTKKKN</sequence>
<dbReference type="KEGG" id="cmah:C1I91_13800"/>
<evidence type="ECO:0000256" key="5">
    <source>
        <dbReference type="ARBA" id="ARBA00023088"/>
    </source>
</evidence>
<gene>
    <name evidence="9" type="ORF">C1I91_13800</name>
</gene>
<evidence type="ECO:0008006" key="11">
    <source>
        <dbReference type="Google" id="ProtNLM"/>
    </source>
</evidence>
<dbReference type="Gene3D" id="2.60.40.10">
    <property type="entry name" value="Immunoglobulins"/>
    <property type="match status" value="1"/>
</dbReference>
<dbReference type="InterPro" id="IPR003344">
    <property type="entry name" value="Big_1_dom"/>
</dbReference>
<dbReference type="InterPro" id="IPR008969">
    <property type="entry name" value="CarboxyPept-like_regulatory"/>
</dbReference>
<dbReference type="OrthoDB" id="9772435at2"/>
<keyword evidence="4" id="KW-0732">Signal</keyword>
<dbReference type="GO" id="GO:0030246">
    <property type="term" value="F:carbohydrate binding"/>
    <property type="evidence" value="ECO:0007669"/>
    <property type="project" value="InterPro"/>
</dbReference>
<feature type="domain" description="Big-1" evidence="8">
    <location>
        <begin position="1505"/>
        <end position="1606"/>
    </location>
</feature>
<evidence type="ECO:0000259" key="7">
    <source>
        <dbReference type="PROSITE" id="PS50847"/>
    </source>
</evidence>
<keyword evidence="2" id="KW-0134">Cell wall</keyword>
<evidence type="ECO:0000256" key="4">
    <source>
        <dbReference type="ARBA" id="ARBA00022729"/>
    </source>
</evidence>
<dbReference type="Pfam" id="PF02369">
    <property type="entry name" value="Big_1"/>
    <property type="match status" value="1"/>
</dbReference>
<organism evidence="9 10">
    <name type="scientific">Clostridium manihotivorum</name>
    <dbReference type="NCBI Taxonomy" id="2320868"/>
    <lineage>
        <taxon>Bacteria</taxon>
        <taxon>Bacillati</taxon>
        <taxon>Bacillota</taxon>
        <taxon>Clostridia</taxon>
        <taxon>Eubacteriales</taxon>
        <taxon>Clostridiaceae</taxon>
        <taxon>Clostridium</taxon>
    </lineage>
</organism>
<keyword evidence="6" id="KW-0472">Membrane</keyword>
<dbReference type="Pfam" id="PF13620">
    <property type="entry name" value="CarboxypepD_reg"/>
    <property type="match status" value="1"/>
</dbReference>
<protein>
    <recommendedName>
        <fullName evidence="11">Tandem-95 repeat protein</fullName>
    </recommendedName>
</protein>
<dbReference type="NCBIfam" id="NF012211">
    <property type="entry name" value="tand_rpt_95"/>
    <property type="match status" value="16"/>
</dbReference>
<dbReference type="Gene3D" id="2.60.40.1120">
    <property type="entry name" value="Carboxypeptidase-like, regulatory domain"/>
    <property type="match status" value="2"/>
</dbReference>
<dbReference type="SUPFAM" id="SSF49452">
    <property type="entry name" value="Starch-binding domain-like"/>
    <property type="match status" value="1"/>
</dbReference>
<keyword evidence="3" id="KW-0964">Secreted</keyword>
<dbReference type="InterPro" id="IPR008964">
    <property type="entry name" value="Invasin/intimin_cell_adhesion"/>
</dbReference>
<dbReference type="EMBL" id="CP025746">
    <property type="protein sequence ID" value="QAA32623.1"/>
    <property type="molecule type" value="Genomic_DNA"/>
</dbReference>
<evidence type="ECO:0000256" key="6">
    <source>
        <dbReference type="SAM" id="Phobius"/>
    </source>
</evidence>
<proteinExistence type="inferred from homology"/>
<dbReference type="InterPro" id="IPR019931">
    <property type="entry name" value="LPXTG_anchor"/>
</dbReference>
<evidence type="ECO:0000259" key="8">
    <source>
        <dbReference type="PROSITE" id="PS51127"/>
    </source>
</evidence>
<dbReference type="PANTHER" id="PTHR34720">
    <property type="entry name" value="MICROCYSTIN DEPENDENT PROTEIN"/>
    <property type="match status" value="1"/>
</dbReference>
<dbReference type="Pfam" id="PF17963">
    <property type="entry name" value="Big_9"/>
    <property type="match status" value="16"/>
</dbReference>
<dbReference type="PROSITE" id="PS50847">
    <property type="entry name" value="GRAM_POS_ANCHORING"/>
    <property type="match status" value="1"/>
</dbReference>
<dbReference type="SUPFAM" id="SSF49373">
    <property type="entry name" value="Invasin/intimin cell-adhesion fragments"/>
    <property type="match status" value="1"/>
</dbReference>
<keyword evidence="5" id="KW-0572">Peptidoglycan-anchor</keyword>
<accession>A0A410DTQ8</accession>
<dbReference type="Pfam" id="PF00746">
    <property type="entry name" value="Gram_pos_anchor"/>
    <property type="match status" value="1"/>
</dbReference>
<dbReference type="SMART" id="SM00634">
    <property type="entry name" value="BID_1"/>
    <property type="match status" value="1"/>
</dbReference>
<evidence type="ECO:0000256" key="2">
    <source>
        <dbReference type="ARBA" id="ARBA00022512"/>
    </source>
</evidence>
<keyword evidence="6" id="KW-1133">Transmembrane helix</keyword>
<feature type="transmembrane region" description="Helical" evidence="6">
    <location>
        <begin position="1952"/>
        <end position="1971"/>
    </location>
</feature>
<keyword evidence="10" id="KW-1185">Reference proteome</keyword>
<evidence type="ECO:0000313" key="9">
    <source>
        <dbReference type="EMBL" id="QAA32623.1"/>
    </source>
</evidence>
<name>A0A410DTQ8_9CLOT</name>
<dbReference type="Gene3D" id="2.60.40.3440">
    <property type="match status" value="14"/>
</dbReference>
<dbReference type="SUPFAM" id="SSF49464">
    <property type="entry name" value="Carboxypeptidase regulatory domain-like"/>
    <property type="match status" value="1"/>
</dbReference>
<dbReference type="InterPro" id="IPR013784">
    <property type="entry name" value="Carb-bd-like_fold"/>
</dbReference>
<dbReference type="Proteomes" id="UP000286268">
    <property type="component" value="Chromosome"/>
</dbReference>
<evidence type="ECO:0000256" key="3">
    <source>
        <dbReference type="ARBA" id="ARBA00022525"/>
    </source>
</evidence>
<reference evidence="9 10" key="1">
    <citation type="submission" date="2018-01" db="EMBL/GenBank/DDBJ databases">
        <title>Genome Sequencing and Assembly of Anaerobacter polyendosporus strain CT4.</title>
        <authorList>
            <person name="Tachaapaikoon C."/>
            <person name="Sutheeworapong S."/>
            <person name="Jenjaroenpun P."/>
            <person name="Wongsurawat T."/>
            <person name="Nookeaw I."/>
            <person name="Cheawchanlertfa P."/>
            <person name="Kosugi A."/>
            <person name="Cheevadhanarak S."/>
            <person name="Ratanakhanokchai K."/>
        </authorList>
    </citation>
    <scope>NUCLEOTIDE SEQUENCE [LARGE SCALE GENOMIC DNA]</scope>
    <source>
        <strain evidence="9 10">CT4</strain>
    </source>
</reference>
<comment type="similarity">
    <text evidence="1">Belongs to the intimin/invasin family.</text>
</comment>
<dbReference type="InterPro" id="IPR013783">
    <property type="entry name" value="Ig-like_fold"/>
</dbReference>
<dbReference type="NCBIfam" id="TIGR01167">
    <property type="entry name" value="LPXTG_anchor"/>
    <property type="match status" value="1"/>
</dbReference>